<dbReference type="Pfam" id="PF04932">
    <property type="entry name" value="Wzy_C"/>
    <property type="match status" value="1"/>
</dbReference>
<feature type="transmembrane region" description="Helical" evidence="5">
    <location>
        <begin position="138"/>
        <end position="161"/>
    </location>
</feature>
<feature type="transmembrane region" description="Helical" evidence="5">
    <location>
        <begin position="481"/>
        <end position="498"/>
    </location>
</feature>
<feature type="transmembrane region" description="Helical" evidence="5">
    <location>
        <begin position="54"/>
        <end position="74"/>
    </location>
</feature>
<feature type="transmembrane region" description="Helical" evidence="5">
    <location>
        <begin position="504"/>
        <end position="523"/>
    </location>
</feature>
<feature type="transmembrane region" description="Helical" evidence="5">
    <location>
        <begin position="20"/>
        <end position="38"/>
    </location>
</feature>
<evidence type="ECO:0000256" key="5">
    <source>
        <dbReference type="SAM" id="Phobius"/>
    </source>
</evidence>
<dbReference type="PANTHER" id="PTHR37422:SF13">
    <property type="entry name" value="LIPOPOLYSACCHARIDE BIOSYNTHESIS PROTEIN PA4999-RELATED"/>
    <property type="match status" value="1"/>
</dbReference>
<feature type="transmembrane region" description="Helical" evidence="5">
    <location>
        <begin position="81"/>
        <end position="100"/>
    </location>
</feature>
<evidence type="ECO:0000256" key="2">
    <source>
        <dbReference type="ARBA" id="ARBA00022692"/>
    </source>
</evidence>
<comment type="caution">
    <text evidence="7">The sequence shown here is derived from an EMBL/GenBank/DDBJ whole genome shotgun (WGS) entry which is preliminary data.</text>
</comment>
<comment type="subcellular location">
    <subcellularLocation>
        <location evidence="1">Membrane</location>
        <topology evidence="1">Multi-pass membrane protein</topology>
    </subcellularLocation>
</comment>
<reference evidence="7 8" key="1">
    <citation type="submission" date="2020-01" db="EMBL/GenBank/DDBJ databases">
        <title>Paenibacillus soybeanensis sp. nov. isolated from the nodules of soybean (Glycine max(L.) Merr).</title>
        <authorList>
            <person name="Wang H."/>
        </authorList>
    </citation>
    <scope>NUCLEOTIDE SEQUENCE [LARGE SCALE GENOMIC DNA]</scope>
    <source>
        <strain evidence="7 8">T1</strain>
    </source>
</reference>
<dbReference type="EMBL" id="JAAAMV010000028">
    <property type="protein sequence ID" value="NBD27563.1"/>
    <property type="molecule type" value="Genomic_DNA"/>
</dbReference>
<evidence type="ECO:0000259" key="6">
    <source>
        <dbReference type="Pfam" id="PF04932"/>
    </source>
</evidence>
<feature type="transmembrane region" description="Helical" evidence="5">
    <location>
        <begin position="309"/>
        <end position="327"/>
    </location>
</feature>
<dbReference type="Gene3D" id="1.25.40.10">
    <property type="entry name" value="Tetratricopeptide repeat domain"/>
    <property type="match status" value="1"/>
</dbReference>
<evidence type="ECO:0000313" key="8">
    <source>
        <dbReference type="Proteomes" id="UP000665561"/>
    </source>
</evidence>
<proteinExistence type="predicted"/>
<accession>A0ABW9XXW2</accession>
<dbReference type="InterPro" id="IPR051533">
    <property type="entry name" value="WaaL-like"/>
</dbReference>
<feature type="transmembrane region" description="Helical" evidence="5">
    <location>
        <begin position="181"/>
        <end position="203"/>
    </location>
</feature>
<protein>
    <recommendedName>
        <fullName evidence="6">O-antigen ligase-related domain-containing protein</fullName>
    </recommendedName>
</protein>
<feature type="transmembrane region" description="Helical" evidence="5">
    <location>
        <begin position="544"/>
        <end position="562"/>
    </location>
</feature>
<dbReference type="Proteomes" id="UP000665561">
    <property type="component" value="Unassembled WGS sequence"/>
</dbReference>
<dbReference type="InterPro" id="IPR011990">
    <property type="entry name" value="TPR-like_helical_dom_sf"/>
</dbReference>
<feature type="domain" description="O-antigen ligase-related" evidence="6">
    <location>
        <begin position="319"/>
        <end position="458"/>
    </location>
</feature>
<dbReference type="RefSeq" id="WP_161746580.1">
    <property type="nucleotide sequence ID" value="NZ_JAAAMV010000028.1"/>
</dbReference>
<gene>
    <name evidence="7" type="ORF">GT019_27130</name>
</gene>
<feature type="transmembrane region" description="Helical" evidence="5">
    <location>
        <begin position="450"/>
        <end position="469"/>
    </location>
</feature>
<organism evidence="7 8">
    <name type="scientific">Paenibacillus glycinis</name>
    <dbReference type="NCBI Taxonomy" id="2697035"/>
    <lineage>
        <taxon>Bacteria</taxon>
        <taxon>Bacillati</taxon>
        <taxon>Bacillota</taxon>
        <taxon>Bacilli</taxon>
        <taxon>Bacillales</taxon>
        <taxon>Paenibacillaceae</taxon>
        <taxon>Paenibacillus</taxon>
    </lineage>
</organism>
<feature type="transmembrane region" description="Helical" evidence="5">
    <location>
        <begin position="112"/>
        <end position="131"/>
    </location>
</feature>
<keyword evidence="4 5" id="KW-0472">Membrane</keyword>
<dbReference type="PANTHER" id="PTHR37422">
    <property type="entry name" value="TEICHURONIC ACID BIOSYNTHESIS PROTEIN TUAE"/>
    <property type="match status" value="1"/>
</dbReference>
<name>A0ABW9XXW2_9BACL</name>
<sequence>MKTSLNQKKLAKPEAKDFSLIKWTGLVVITLLLFIYPYNSSKLFVGYLLMYERSIIGAEIAFFVLLLAGTIYLYKTARLNSWKSIISACVWLLPLTYLISNAGAASVHQSHIMIYISFMLSSIFLLGLYYGDSTKARLLLLYGIQFSGYGVVFYGLANMFGQRYFPDALWYQQEVYRVTAVFQYPNAYAAYLSALFLVGLFLIVQVRLSYLRFIHAFMLVPIWVSFMLTLSRGALVIVPILILLVLPFLKFKQQLLFLLYTCISILASFAILGRTTSTMNAIAPRVLPKAAGGDPNLISVWSKLPLEGWSLIVIAGLISAGVILLLHQLLNERLEARFKAFAATRRSYAVVPVALVVITLAGASLLLASSSIRQLLPGEIADRLENINLNQHSVLERGTFYKDALKISADYPVFGAGGGGWNALYEKYQNNPYSSKQVHSFYLQTLVETGWVGLLVLIGFIACVFYIYIRSYIKDNEEDKSHFAFYIIVVSLLVHSAIDFDMSYIYLAILVFLSLGLMGAAYGERMALPQKIRQDEISGKVWKIGFPIGIALLASIMLIGSWRSYMADSYYRNAISLASDKQHQLKDLIPPLDDAIKYSPSNPEYLLREIDWLNQAFNQTRDQQYLQSISLLVNQLRRSEPYNRDLFLVEFTLDKNLGNTDKALYVLEAGIKTRPWDIEFYERTIWEYAQAGIAEKTTDTTGALKKWKRAQELYDEVIARIDLLKELPTEQLQGRDFSVTPLIRLAIGQIDVEQKNYKEAVDITKPLTKHKLDEKYVANALQVYLDALNAQGKDDKTIRGKLQDFNIKSEK</sequence>
<feature type="transmembrane region" description="Helical" evidence="5">
    <location>
        <begin position="233"/>
        <end position="249"/>
    </location>
</feature>
<feature type="transmembrane region" description="Helical" evidence="5">
    <location>
        <begin position="348"/>
        <end position="368"/>
    </location>
</feature>
<feature type="transmembrane region" description="Helical" evidence="5">
    <location>
        <begin position="210"/>
        <end position="227"/>
    </location>
</feature>
<feature type="transmembrane region" description="Helical" evidence="5">
    <location>
        <begin position="256"/>
        <end position="273"/>
    </location>
</feature>
<dbReference type="InterPro" id="IPR007016">
    <property type="entry name" value="O-antigen_ligase-rel_domated"/>
</dbReference>
<evidence type="ECO:0000313" key="7">
    <source>
        <dbReference type="EMBL" id="NBD27563.1"/>
    </source>
</evidence>
<evidence type="ECO:0000256" key="1">
    <source>
        <dbReference type="ARBA" id="ARBA00004141"/>
    </source>
</evidence>
<evidence type="ECO:0000256" key="3">
    <source>
        <dbReference type="ARBA" id="ARBA00022989"/>
    </source>
</evidence>
<keyword evidence="2 5" id="KW-0812">Transmembrane</keyword>
<keyword evidence="3 5" id="KW-1133">Transmembrane helix</keyword>
<keyword evidence="8" id="KW-1185">Reference proteome</keyword>
<evidence type="ECO:0000256" key="4">
    <source>
        <dbReference type="ARBA" id="ARBA00023136"/>
    </source>
</evidence>